<dbReference type="Proteomes" id="UP000325440">
    <property type="component" value="Unassembled WGS sequence"/>
</dbReference>
<evidence type="ECO:0000313" key="2">
    <source>
        <dbReference type="Proteomes" id="UP000325440"/>
    </source>
</evidence>
<dbReference type="EMBL" id="CABPRJ010001916">
    <property type="protein sequence ID" value="VVC41320.1"/>
    <property type="molecule type" value="Genomic_DNA"/>
</dbReference>
<evidence type="ECO:0000313" key="1">
    <source>
        <dbReference type="EMBL" id="VVC41320.1"/>
    </source>
</evidence>
<accession>A0A5E4NFJ1</accession>
<name>A0A5E4NFJ1_9HEMI</name>
<proteinExistence type="predicted"/>
<keyword evidence="2" id="KW-1185">Reference proteome</keyword>
<gene>
    <name evidence="1" type="ORF">CINCED_3A010457</name>
</gene>
<dbReference type="AlphaFoldDB" id="A0A5E4NFJ1"/>
<sequence>MPAHFCKILEKISIDLEVLEIGDCKCLPDDFPMYLKKLINLRSLRLINCHGRWDKFAMEYFSAIRSLKKLKNLELVNIVFNQCVKEQLEQCDGITGLLIIPAIYLLELANNNCHLLHCLEKLSKTLKHVVLGITHGVLQIGNLYNVHKVKNHHNLGYIMGGETRKCEDCIPILRSKILQPDPLDLRHRVTHKDKAVDVQILTVSFLQYWLNSMMVNTKCKVIKIHCSEHDQMYLSEHFNDL</sequence>
<dbReference type="OrthoDB" id="6629628at2759"/>
<organism evidence="1 2">
    <name type="scientific">Cinara cedri</name>
    <dbReference type="NCBI Taxonomy" id="506608"/>
    <lineage>
        <taxon>Eukaryota</taxon>
        <taxon>Metazoa</taxon>
        <taxon>Ecdysozoa</taxon>
        <taxon>Arthropoda</taxon>
        <taxon>Hexapoda</taxon>
        <taxon>Insecta</taxon>
        <taxon>Pterygota</taxon>
        <taxon>Neoptera</taxon>
        <taxon>Paraneoptera</taxon>
        <taxon>Hemiptera</taxon>
        <taxon>Sternorrhyncha</taxon>
        <taxon>Aphidomorpha</taxon>
        <taxon>Aphidoidea</taxon>
        <taxon>Aphididae</taxon>
        <taxon>Lachninae</taxon>
        <taxon>Cinara</taxon>
    </lineage>
</organism>
<reference evidence="1 2" key="1">
    <citation type="submission" date="2019-08" db="EMBL/GenBank/DDBJ databases">
        <authorList>
            <person name="Alioto T."/>
            <person name="Alioto T."/>
            <person name="Gomez Garrido J."/>
        </authorList>
    </citation>
    <scope>NUCLEOTIDE SEQUENCE [LARGE SCALE GENOMIC DNA]</scope>
</reference>
<protein>
    <submittedName>
        <fullName evidence="1">Leucine-rich repeat domain, L domain-like</fullName>
    </submittedName>
</protein>
<dbReference type="SUPFAM" id="SSF52047">
    <property type="entry name" value="RNI-like"/>
    <property type="match status" value="1"/>
</dbReference>